<dbReference type="EMBL" id="CCYD01000053">
    <property type="protein sequence ID" value="CEG35456.1"/>
    <property type="molecule type" value="Genomic_DNA"/>
</dbReference>
<sequence length="98" mass="11180">MCLNLKTYRRQLYTPVKATVMAAVSSTGEPDYYTLSMAVNAHQPRDSNDIRTIIPGRKRVATADRYETVTCVMYALVALCTSIHAMHESCNTRRQQWH</sequence>
<dbReference type="RefSeq" id="XP_024571825.1">
    <property type="nucleotide sequence ID" value="XM_024724381.1"/>
</dbReference>
<keyword evidence="2" id="KW-1185">Reference proteome</keyword>
<protein>
    <submittedName>
        <fullName evidence="1">Uncharacterized protein</fullName>
    </submittedName>
</protein>
<proteinExistence type="predicted"/>
<name>A0A0P1A518_PLAHL</name>
<reference evidence="2" key="1">
    <citation type="submission" date="2014-09" db="EMBL/GenBank/DDBJ databases">
        <authorList>
            <person name="Sharma Rahul"/>
            <person name="Thines Marco"/>
        </authorList>
    </citation>
    <scope>NUCLEOTIDE SEQUENCE [LARGE SCALE GENOMIC DNA]</scope>
</reference>
<evidence type="ECO:0000313" key="2">
    <source>
        <dbReference type="Proteomes" id="UP000054928"/>
    </source>
</evidence>
<dbReference type="AlphaFoldDB" id="A0A0P1A518"/>
<evidence type="ECO:0000313" key="1">
    <source>
        <dbReference type="EMBL" id="CEG35456.1"/>
    </source>
</evidence>
<dbReference type="Proteomes" id="UP000054928">
    <property type="component" value="Unassembled WGS sequence"/>
</dbReference>
<dbReference type="GeneID" id="36406391"/>
<accession>A0A0P1A518</accession>
<organism evidence="1 2">
    <name type="scientific">Plasmopara halstedii</name>
    <name type="common">Downy mildew of sunflower</name>
    <dbReference type="NCBI Taxonomy" id="4781"/>
    <lineage>
        <taxon>Eukaryota</taxon>
        <taxon>Sar</taxon>
        <taxon>Stramenopiles</taxon>
        <taxon>Oomycota</taxon>
        <taxon>Peronosporomycetes</taxon>
        <taxon>Peronosporales</taxon>
        <taxon>Peronosporaceae</taxon>
        <taxon>Plasmopara</taxon>
    </lineage>
</organism>